<dbReference type="CDD" id="cd17352">
    <property type="entry name" value="MFS_MCT_SLC16"/>
    <property type="match status" value="1"/>
</dbReference>
<keyword evidence="4" id="KW-0472">Membrane</keyword>
<sequence length="438" mass="46548">MVSATTHLSISSHEEPQPHHHNNSEKDHEPGNTYDNAPGNNPAPDGGTRAWLVAGGAASIFLCTLGLANSFGTFEEYYLSHQLKGDSASKISWIGSLQSFLQFFAGMLGGPLFDHYGSMVIYPSSVAYVFALMMLSLCKTYWETMLVQGVLMGIVMGFLQIPAFAAVSQYFDKKRAAALGLVVSGSSIGGIILPIILSKMLNDSSLGFAWTVRIVGFIILPFMAFASVTVKPRLPPRKTRLFLLSPYKDLSFIILFIALFFMFFGMFTPFFYLTTYATTRGMHAALAGYLLAIINATSTLGRIIPGILADKYGRLNAFAIGGVATGIIVFCMTSATTNAGLIVYAIFFGFSSGTIISSASAAFASCPENPQDVGTYMGMGMAVAGLGALIGPPINGAIFDASEGFFQVCMFSGAMAVVGGFIALAGKTLASEGLLGWV</sequence>
<dbReference type="AlphaFoldDB" id="A0A8H6UN95"/>
<comment type="caution">
    <text evidence="6">The sequence shown here is derived from an EMBL/GenBank/DDBJ whole genome shotgun (WGS) entry which is preliminary data.</text>
</comment>
<feature type="transmembrane region" description="Helical" evidence="4">
    <location>
        <begin position="148"/>
        <end position="167"/>
    </location>
</feature>
<feature type="transmembrane region" description="Helical" evidence="4">
    <location>
        <begin position="120"/>
        <end position="142"/>
    </location>
</feature>
<proteinExistence type="inferred from homology"/>
<feature type="transmembrane region" description="Helical" evidence="4">
    <location>
        <begin position="315"/>
        <end position="335"/>
    </location>
</feature>
<feature type="transmembrane region" description="Helical" evidence="4">
    <location>
        <begin position="208"/>
        <end position="230"/>
    </location>
</feature>
<accession>A0A8H6UN95</accession>
<dbReference type="InterPro" id="IPR036259">
    <property type="entry name" value="MFS_trans_sf"/>
</dbReference>
<evidence type="ECO:0000256" key="3">
    <source>
        <dbReference type="SAM" id="MobiDB-lite"/>
    </source>
</evidence>
<comment type="similarity">
    <text evidence="2">Belongs to the major facilitator superfamily. Monocarboxylate porter (TC 2.A.1.13) family.</text>
</comment>
<keyword evidence="4" id="KW-1133">Transmembrane helix</keyword>
<dbReference type="PROSITE" id="PS50850">
    <property type="entry name" value="MFS"/>
    <property type="match status" value="1"/>
</dbReference>
<feature type="compositionally biased region" description="Basic and acidic residues" evidence="3">
    <location>
        <begin position="12"/>
        <end position="30"/>
    </location>
</feature>
<dbReference type="PANTHER" id="PTHR11360">
    <property type="entry name" value="MONOCARBOXYLATE TRANSPORTER"/>
    <property type="match status" value="1"/>
</dbReference>
<name>A0A8H6UN95_9EURO</name>
<dbReference type="EMBL" id="JACBAE010001392">
    <property type="protein sequence ID" value="KAF7157475.1"/>
    <property type="molecule type" value="Genomic_DNA"/>
</dbReference>
<evidence type="ECO:0000256" key="4">
    <source>
        <dbReference type="SAM" id="Phobius"/>
    </source>
</evidence>
<evidence type="ECO:0000313" key="7">
    <source>
        <dbReference type="Proteomes" id="UP000654922"/>
    </source>
</evidence>
<feature type="transmembrane region" description="Helical" evidence="4">
    <location>
        <begin position="376"/>
        <end position="399"/>
    </location>
</feature>
<feature type="transmembrane region" description="Helical" evidence="4">
    <location>
        <begin position="341"/>
        <end position="364"/>
    </location>
</feature>
<feature type="transmembrane region" description="Helical" evidence="4">
    <location>
        <begin position="50"/>
        <end position="71"/>
    </location>
</feature>
<keyword evidence="4" id="KW-0812">Transmembrane</keyword>
<evidence type="ECO:0000313" key="6">
    <source>
        <dbReference type="EMBL" id="KAF7157475.1"/>
    </source>
</evidence>
<dbReference type="Pfam" id="PF07690">
    <property type="entry name" value="MFS_1"/>
    <property type="match status" value="1"/>
</dbReference>
<evidence type="ECO:0000256" key="1">
    <source>
        <dbReference type="ARBA" id="ARBA00004141"/>
    </source>
</evidence>
<dbReference type="Gene3D" id="1.20.1250.20">
    <property type="entry name" value="MFS general substrate transporter like domains"/>
    <property type="match status" value="2"/>
</dbReference>
<dbReference type="GO" id="GO:0016020">
    <property type="term" value="C:membrane"/>
    <property type="evidence" value="ECO:0007669"/>
    <property type="project" value="UniProtKB-SubCell"/>
</dbReference>
<feature type="domain" description="Major facilitator superfamily (MFS) profile" evidence="5">
    <location>
        <begin position="52"/>
        <end position="431"/>
    </location>
</feature>
<dbReference type="PRINTS" id="PR00173">
    <property type="entry name" value="EDTRNSPORT"/>
</dbReference>
<dbReference type="GO" id="GO:0022857">
    <property type="term" value="F:transmembrane transporter activity"/>
    <property type="evidence" value="ECO:0007669"/>
    <property type="project" value="InterPro"/>
</dbReference>
<dbReference type="Proteomes" id="UP000654922">
    <property type="component" value="Unassembled WGS sequence"/>
</dbReference>
<feature type="region of interest" description="Disordered" evidence="3">
    <location>
        <begin position="1"/>
        <end position="41"/>
    </location>
</feature>
<dbReference type="PANTHER" id="PTHR11360:SF319">
    <property type="entry name" value="MAJOR FACILITATOR SUPERFAMILY (MFS) PROFILE DOMAIN-CONTAINING PROTEIN"/>
    <property type="match status" value="1"/>
</dbReference>
<dbReference type="SUPFAM" id="SSF103473">
    <property type="entry name" value="MFS general substrate transporter"/>
    <property type="match status" value="1"/>
</dbReference>
<feature type="transmembrane region" description="Helical" evidence="4">
    <location>
        <begin position="284"/>
        <end position="303"/>
    </location>
</feature>
<feature type="transmembrane region" description="Helical" evidence="4">
    <location>
        <begin position="176"/>
        <end position="196"/>
    </location>
</feature>
<evidence type="ECO:0000256" key="2">
    <source>
        <dbReference type="ARBA" id="ARBA00006727"/>
    </source>
</evidence>
<feature type="transmembrane region" description="Helical" evidence="4">
    <location>
        <begin position="250"/>
        <end position="272"/>
    </location>
</feature>
<organism evidence="6 7">
    <name type="scientific">Aspergillus felis</name>
    <dbReference type="NCBI Taxonomy" id="1287682"/>
    <lineage>
        <taxon>Eukaryota</taxon>
        <taxon>Fungi</taxon>
        <taxon>Dikarya</taxon>
        <taxon>Ascomycota</taxon>
        <taxon>Pezizomycotina</taxon>
        <taxon>Eurotiomycetes</taxon>
        <taxon>Eurotiomycetidae</taxon>
        <taxon>Eurotiales</taxon>
        <taxon>Aspergillaceae</taxon>
        <taxon>Aspergillus</taxon>
        <taxon>Aspergillus subgen. Fumigati</taxon>
    </lineage>
</organism>
<reference evidence="6" key="1">
    <citation type="submission" date="2020-06" db="EMBL/GenBank/DDBJ databases">
        <title>Draft genome sequences of strains closely related to Aspergillus parafelis and Aspergillus hiratsukae.</title>
        <authorList>
            <person name="Dos Santos R.A.C."/>
            <person name="Rivero-Menendez O."/>
            <person name="Steenwyk J.L."/>
            <person name="Mead M.E."/>
            <person name="Goldman G.H."/>
            <person name="Alastruey-Izquierdo A."/>
            <person name="Rokas A."/>
        </authorList>
    </citation>
    <scope>NUCLEOTIDE SEQUENCE</scope>
    <source>
        <strain evidence="6">CNM-CM5623</strain>
    </source>
</reference>
<feature type="transmembrane region" description="Helical" evidence="4">
    <location>
        <begin position="405"/>
        <end position="425"/>
    </location>
</feature>
<protein>
    <recommendedName>
        <fullName evidence="5">Major facilitator superfamily (MFS) profile domain-containing protein</fullName>
    </recommendedName>
</protein>
<dbReference type="InterPro" id="IPR020846">
    <property type="entry name" value="MFS_dom"/>
</dbReference>
<gene>
    <name evidence="6" type="ORF">CNMCM5623_001736</name>
</gene>
<evidence type="ECO:0000259" key="5">
    <source>
        <dbReference type="PROSITE" id="PS50850"/>
    </source>
</evidence>
<dbReference type="InterPro" id="IPR011701">
    <property type="entry name" value="MFS"/>
</dbReference>
<feature type="compositionally biased region" description="Polar residues" evidence="3">
    <location>
        <begin position="1"/>
        <end position="11"/>
    </location>
</feature>
<comment type="subcellular location">
    <subcellularLocation>
        <location evidence="1">Membrane</location>
        <topology evidence="1">Multi-pass membrane protein</topology>
    </subcellularLocation>
</comment>
<dbReference type="OrthoDB" id="6499973at2759"/>
<dbReference type="InterPro" id="IPR050327">
    <property type="entry name" value="Proton-linked_MCT"/>
</dbReference>